<dbReference type="Gramene" id="KMT04057">
    <property type="protein sequence ID" value="KMT04057"/>
    <property type="gene ID" value="BVRB_8g186530"/>
</dbReference>
<comment type="cofactor">
    <cofactor evidence="1">
        <name>pyridoxal 5'-phosphate</name>
        <dbReference type="ChEBI" id="CHEBI:597326"/>
    </cofactor>
</comment>
<dbReference type="PANTHER" id="PTHR43277">
    <property type="entry name" value="ARGININE DECARBOXYLASE"/>
    <property type="match status" value="1"/>
</dbReference>
<reference evidence="4 5" key="1">
    <citation type="journal article" date="2014" name="Nature">
        <title>The genome of the recently domesticated crop plant sugar beet (Beta vulgaris).</title>
        <authorList>
            <person name="Dohm J.C."/>
            <person name="Minoche A.E."/>
            <person name="Holtgrawe D."/>
            <person name="Capella-Gutierrez S."/>
            <person name="Zakrzewski F."/>
            <person name="Tafer H."/>
            <person name="Rupp O."/>
            <person name="Sorensen T.R."/>
            <person name="Stracke R."/>
            <person name="Reinhardt R."/>
            <person name="Goesmann A."/>
            <person name="Kraft T."/>
            <person name="Schulz B."/>
            <person name="Stadler P.F."/>
            <person name="Schmidt T."/>
            <person name="Gabaldon T."/>
            <person name="Lehrach H."/>
            <person name="Weisshaar B."/>
            <person name="Himmelbauer H."/>
        </authorList>
    </citation>
    <scope>NUCLEOTIDE SEQUENCE [LARGE SCALE GENOMIC DNA]</scope>
    <source>
        <tissue evidence="4">Taproot</tissue>
    </source>
</reference>
<dbReference type="OMA" id="ISTYMRG"/>
<dbReference type="InterPro" id="IPR015424">
    <property type="entry name" value="PyrdxlP-dep_Trfase"/>
</dbReference>
<dbReference type="SUPFAM" id="SSF53383">
    <property type="entry name" value="PLP-dependent transferases"/>
    <property type="match status" value="1"/>
</dbReference>
<evidence type="ECO:0000313" key="4">
    <source>
        <dbReference type="EMBL" id="KMT04057.1"/>
    </source>
</evidence>
<gene>
    <name evidence="4" type="ORF">BVRB_8g186530</name>
</gene>
<keyword evidence="2" id="KW-0663">Pyridoxal phosphate</keyword>
<dbReference type="InterPro" id="IPR052357">
    <property type="entry name" value="Orn_Lys_Arg_decarboxylase-I"/>
</dbReference>
<dbReference type="OrthoDB" id="1693853at2759"/>
<accession>A0A0J8BSD2</accession>
<keyword evidence="5" id="KW-1185">Reference proteome</keyword>
<dbReference type="PANTHER" id="PTHR43277:SF4">
    <property type="entry name" value="ARGININE DECARBOXYLASE"/>
    <property type="match status" value="1"/>
</dbReference>
<evidence type="ECO:0000259" key="3">
    <source>
        <dbReference type="Pfam" id="PF01276"/>
    </source>
</evidence>
<protein>
    <recommendedName>
        <fullName evidence="3">Orn/Lys/Arg decarboxylases family 1 pyridoxal-P attachment site domain-containing protein</fullName>
    </recommendedName>
</protein>
<name>A0A0J8BSD2_BETVV</name>
<sequence length="138" mass="14923">MFGFPGHNRGRAAPLPMTQLIGERPFLHDISEVDNLSTPQGPILEAQKQAAEVFGASKTWFLVGGTTCGIHAAIMGACSPGDTLILPRNSHKSALSAMVLSGVVPRYILSDYDFNWDMPTTISPSQASFKIFTLLIDF</sequence>
<dbReference type="InterPro" id="IPR000310">
    <property type="entry name" value="Orn/Lys/Arg_deCO2ase_major_dom"/>
</dbReference>
<dbReference type="Pfam" id="PF01276">
    <property type="entry name" value="OKR_DC_1"/>
    <property type="match status" value="1"/>
</dbReference>
<dbReference type="GO" id="GO:0003824">
    <property type="term" value="F:catalytic activity"/>
    <property type="evidence" value="ECO:0007669"/>
    <property type="project" value="InterPro"/>
</dbReference>
<proteinExistence type="predicted"/>
<organism evidence="4 5">
    <name type="scientific">Beta vulgaris subsp. vulgaris</name>
    <name type="common">Beet</name>
    <dbReference type="NCBI Taxonomy" id="3555"/>
    <lineage>
        <taxon>Eukaryota</taxon>
        <taxon>Viridiplantae</taxon>
        <taxon>Streptophyta</taxon>
        <taxon>Embryophyta</taxon>
        <taxon>Tracheophyta</taxon>
        <taxon>Spermatophyta</taxon>
        <taxon>Magnoliopsida</taxon>
        <taxon>eudicotyledons</taxon>
        <taxon>Gunneridae</taxon>
        <taxon>Pentapetalae</taxon>
        <taxon>Caryophyllales</taxon>
        <taxon>Chenopodiaceae</taxon>
        <taxon>Betoideae</taxon>
        <taxon>Beta</taxon>
    </lineage>
</organism>
<feature type="domain" description="Orn/Lys/Arg decarboxylases family 1 pyridoxal-P attachment site" evidence="3">
    <location>
        <begin position="2"/>
        <end position="124"/>
    </location>
</feature>
<dbReference type="Proteomes" id="UP000035740">
    <property type="component" value="Chromosome 8"/>
</dbReference>
<dbReference type="AlphaFoldDB" id="A0A0J8BSD2"/>
<dbReference type="EMBL" id="KQ090159">
    <property type="protein sequence ID" value="KMT04057.1"/>
    <property type="molecule type" value="Genomic_DNA"/>
</dbReference>
<dbReference type="Gene3D" id="3.40.640.10">
    <property type="entry name" value="Type I PLP-dependent aspartate aminotransferase-like (Major domain)"/>
    <property type="match status" value="1"/>
</dbReference>
<evidence type="ECO:0000256" key="2">
    <source>
        <dbReference type="ARBA" id="ARBA00022898"/>
    </source>
</evidence>
<evidence type="ECO:0000256" key="1">
    <source>
        <dbReference type="ARBA" id="ARBA00001933"/>
    </source>
</evidence>
<dbReference type="InterPro" id="IPR015421">
    <property type="entry name" value="PyrdxlP-dep_Trfase_major"/>
</dbReference>
<evidence type="ECO:0000313" key="5">
    <source>
        <dbReference type="Proteomes" id="UP000035740"/>
    </source>
</evidence>